<accession>A0A644YAA0</accession>
<protein>
    <submittedName>
        <fullName evidence="1">Uncharacterized protein</fullName>
    </submittedName>
</protein>
<gene>
    <name evidence="1" type="ORF">SDC9_71334</name>
</gene>
<dbReference type="EMBL" id="VSSQ01004357">
    <property type="protein sequence ID" value="MPM24848.1"/>
    <property type="molecule type" value="Genomic_DNA"/>
</dbReference>
<comment type="caution">
    <text evidence="1">The sequence shown here is derived from an EMBL/GenBank/DDBJ whole genome shotgun (WGS) entry which is preliminary data.</text>
</comment>
<evidence type="ECO:0000313" key="1">
    <source>
        <dbReference type="EMBL" id="MPM24848.1"/>
    </source>
</evidence>
<dbReference type="AlphaFoldDB" id="A0A644YAA0"/>
<name>A0A644YAA0_9ZZZZ</name>
<reference evidence="1" key="1">
    <citation type="submission" date="2019-08" db="EMBL/GenBank/DDBJ databases">
        <authorList>
            <person name="Kucharzyk K."/>
            <person name="Murdoch R.W."/>
            <person name="Higgins S."/>
            <person name="Loffler F."/>
        </authorList>
    </citation>
    <scope>NUCLEOTIDE SEQUENCE</scope>
</reference>
<organism evidence="1">
    <name type="scientific">bioreactor metagenome</name>
    <dbReference type="NCBI Taxonomy" id="1076179"/>
    <lineage>
        <taxon>unclassified sequences</taxon>
        <taxon>metagenomes</taxon>
        <taxon>ecological metagenomes</taxon>
    </lineage>
</organism>
<proteinExistence type="predicted"/>
<sequence length="143" mass="17084">MEQDNILEIKYPHPHFKPQADYSDEIDEEGSVDSDIGYQEGEFSDERPYRVECWAIDDVKMATIYFSDRNIKKLHKEELVKYLEDEQLVRWLYERKNIQCRHIKDDLDISMWAVNVKLCDAKGKYAEIQCEIIPYECIAKKKD</sequence>